<dbReference type="InterPro" id="IPR006015">
    <property type="entry name" value="Universal_stress_UspA"/>
</dbReference>
<feature type="domain" description="UspA" evidence="2">
    <location>
        <begin position="154"/>
        <end position="290"/>
    </location>
</feature>
<accession>A0A2T0NC42</accession>
<organism evidence="3 4">
    <name type="scientific">Nonomuraea fuscirosea</name>
    <dbReference type="NCBI Taxonomy" id="1291556"/>
    <lineage>
        <taxon>Bacteria</taxon>
        <taxon>Bacillati</taxon>
        <taxon>Actinomycetota</taxon>
        <taxon>Actinomycetes</taxon>
        <taxon>Streptosporangiales</taxon>
        <taxon>Streptosporangiaceae</taxon>
        <taxon>Nonomuraea</taxon>
    </lineage>
</organism>
<keyword evidence="4" id="KW-1185">Reference proteome</keyword>
<name>A0A2T0NC42_9ACTN</name>
<dbReference type="InterPro" id="IPR006016">
    <property type="entry name" value="UspA"/>
</dbReference>
<dbReference type="Pfam" id="PF00582">
    <property type="entry name" value="Usp"/>
    <property type="match status" value="2"/>
</dbReference>
<dbReference type="AlphaFoldDB" id="A0A2T0NC42"/>
<dbReference type="PANTHER" id="PTHR46268:SF6">
    <property type="entry name" value="UNIVERSAL STRESS PROTEIN UP12"/>
    <property type="match status" value="1"/>
</dbReference>
<dbReference type="Proteomes" id="UP000238312">
    <property type="component" value="Unassembled WGS sequence"/>
</dbReference>
<dbReference type="InterPro" id="IPR014729">
    <property type="entry name" value="Rossmann-like_a/b/a_fold"/>
</dbReference>
<evidence type="ECO:0000259" key="2">
    <source>
        <dbReference type="Pfam" id="PF00582"/>
    </source>
</evidence>
<dbReference type="PANTHER" id="PTHR46268">
    <property type="entry name" value="STRESS RESPONSE PROTEIN NHAX"/>
    <property type="match status" value="1"/>
</dbReference>
<dbReference type="RefSeq" id="WP_106234712.1">
    <property type="nucleotide sequence ID" value="NZ_PVNG01000001.1"/>
</dbReference>
<evidence type="ECO:0000313" key="4">
    <source>
        <dbReference type="Proteomes" id="UP000238312"/>
    </source>
</evidence>
<comment type="caution">
    <text evidence="3">The sequence shown here is derived from an EMBL/GenBank/DDBJ whole genome shotgun (WGS) entry which is preliminary data.</text>
</comment>
<gene>
    <name evidence="3" type="ORF">B0I32_101669</name>
</gene>
<evidence type="ECO:0000256" key="1">
    <source>
        <dbReference type="ARBA" id="ARBA00008791"/>
    </source>
</evidence>
<feature type="domain" description="UspA" evidence="2">
    <location>
        <begin position="8"/>
        <end position="142"/>
    </location>
</feature>
<dbReference type="EMBL" id="PVNG01000001">
    <property type="protein sequence ID" value="PRX70574.1"/>
    <property type="molecule type" value="Genomic_DNA"/>
</dbReference>
<comment type="similarity">
    <text evidence="1">Belongs to the universal stress protein A family.</text>
</comment>
<proteinExistence type="inferred from homology"/>
<reference evidence="3 4" key="1">
    <citation type="submission" date="2018-03" db="EMBL/GenBank/DDBJ databases">
        <title>Genomic Encyclopedia of Type Strains, Phase III (KMG-III): the genomes of soil and plant-associated and newly described type strains.</title>
        <authorList>
            <person name="Whitman W."/>
        </authorList>
    </citation>
    <scope>NUCLEOTIDE SEQUENCE [LARGE SCALE GENOMIC DNA]</scope>
    <source>
        <strain evidence="3 4">CGMCC 4.7104</strain>
    </source>
</reference>
<evidence type="ECO:0000313" key="3">
    <source>
        <dbReference type="EMBL" id="PRX70574.1"/>
    </source>
</evidence>
<dbReference type="OrthoDB" id="9784123at2"/>
<dbReference type="PRINTS" id="PR01438">
    <property type="entry name" value="UNVRSLSTRESS"/>
</dbReference>
<dbReference type="SUPFAM" id="SSF52402">
    <property type="entry name" value="Adenine nucleotide alpha hydrolases-like"/>
    <property type="match status" value="2"/>
</dbReference>
<dbReference type="Gene3D" id="3.40.50.620">
    <property type="entry name" value="HUPs"/>
    <property type="match status" value="2"/>
</dbReference>
<sequence length="301" mass="32106">MSDGLADRPVLVGYDDSPESRHALIWAVEEARLRGLPVLVCHALHWPYALKPLSDELMAQIDQVAQEVVDDGVRRARELAPDVDVRRILGRGSPSAVLLEVGRGAELTVLGLRGQGGFDGLEVGSAAVQVAAHCSGPVVVVRPELQPRTGPDARIVVGLDGSPAGLAALDLALDEAALRLGTVTVLCCWTDCGSSSWPEPLPFVDSRALRRGAEARFREVTAHLSQRRPDVPVITEFVTERPQRALLDAARDATLLVLGNRGNESPPTLLLGPVTQTALLEAWCPVAVTPTAIMKPRIPPG</sequence>
<protein>
    <submittedName>
        <fullName evidence="3">Nucleotide-binding universal stress UspA family protein</fullName>
    </submittedName>
</protein>